<evidence type="ECO:0000259" key="17">
    <source>
        <dbReference type="PROSITE" id="PS51910"/>
    </source>
</evidence>
<evidence type="ECO:0000256" key="2">
    <source>
        <dbReference type="ARBA" id="ARBA00004613"/>
    </source>
</evidence>
<keyword evidence="15" id="KW-0732">Signal</keyword>
<dbReference type="SUPFAM" id="SSF54556">
    <property type="entry name" value="Chitinase insertion domain"/>
    <property type="match status" value="1"/>
</dbReference>
<feature type="disulfide bond" evidence="13">
    <location>
        <begin position="168"/>
        <end position="182"/>
    </location>
</feature>
<comment type="caution">
    <text evidence="13">Lacks conserved residue(s) required for the propagation of feature annotation.</text>
</comment>
<keyword evidence="19" id="KW-1185">Reference proteome</keyword>
<evidence type="ECO:0000256" key="5">
    <source>
        <dbReference type="ARBA" id="ARBA00022525"/>
    </source>
</evidence>
<dbReference type="SUPFAM" id="SSF51445">
    <property type="entry name" value="(Trans)glycosidases"/>
    <property type="match status" value="1"/>
</dbReference>
<dbReference type="InterPro" id="IPR050314">
    <property type="entry name" value="Glycosyl_Hydrlase_18"/>
</dbReference>
<evidence type="ECO:0000313" key="19">
    <source>
        <dbReference type="Proteomes" id="UP001244011"/>
    </source>
</evidence>
<keyword evidence="6 13" id="KW-0147">Chitin-binding</keyword>
<keyword evidence="9 13" id="KW-1015">Disulfide bond</keyword>
<dbReference type="PROSITE" id="PS00026">
    <property type="entry name" value="CHIT_BIND_I_1"/>
    <property type="match status" value="1"/>
</dbReference>
<evidence type="ECO:0000259" key="16">
    <source>
        <dbReference type="PROSITE" id="PS50941"/>
    </source>
</evidence>
<dbReference type="Gene3D" id="3.10.50.10">
    <property type="match status" value="1"/>
</dbReference>
<dbReference type="GO" id="GO:0005576">
    <property type="term" value="C:extracellular region"/>
    <property type="evidence" value="ECO:0007669"/>
    <property type="project" value="UniProtKB-SubCell"/>
</dbReference>
<feature type="disulfide bond" evidence="13">
    <location>
        <begin position="163"/>
        <end position="175"/>
    </location>
</feature>
<feature type="domain" description="Chitin-binding type-1" evidence="16">
    <location>
        <begin position="149"/>
        <end position="198"/>
    </location>
</feature>
<evidence type="ECO:0000256" key="4">
    <source>
        <dbReference type="ARBA" id="ARBA00012729"/>
    </source>
</evidence>
<dbReference type="InterPro" id="IPR018371">
    <property type="entry name" value="Chitin-binding_1_CS"/>
</dbReference>
<sequence length="1785" mass="198747">MANCRTSSRFLIVRSLLTILLLHLTTPVLGRPRHHGHHHHRHPERSIDPATTCRNEAYHPFDYSVKPRQDPNAPLCPVQPDALAVVETRDLLMGRQVTQEQDYSCGPDRPCRNEACCPKETGWCNYGPDACGTNGQSPNDVCWSNCDAKAECGRYADPPGKECPLNVCCSPYGFCGMTADFCKVTNDEKTSCQSNCKQPGSGASKGNVRKRVIGYYEAWVHDRKCNGMAIENIPVGALTHLIFSFAYITPVDFQVVPMEDLDPSLFSKITAMKKKNKALKVMIALGGWTFNDPGPTQTVFHDVVSSKANRSKFIGNLMSFMRQYAFDGVDFDWEYPGAEDRGGSDKDGENFTLLLEELRDAIKKQPLEYVVSFTTPTSFWYLRHFDIKGSTKAVDFVNIMSYDLHGVWDAWNPIGSNVLAHTNITEIKLALDLYWRNDIPPEKLNLGFGFYGRSFTLTDPTCYKPGCPFSGGADPGPCTKNSGTLAYREIVDIIEEHDLKPYYDKEHQVKYIVWNQNQWISYDDEETIQAKIEFANKLGLGGLLIWSVDQDTDDLSALSAIVGPKTIALAMRSYQADDASYWQDMGAQGCYVTDCGGSCKVGFKKITTQPCGGATIVTRHSKEEDSTLCCPLSAAPDPDDCQWRSSAPECVGRCEPGEVGLQLNKWGDGAYCENGNKMYCCKVAAERENKCYFASNGKECKSGEEPLTWSGYLTKDEKKLENLYSLKGASLRSALHDYDLGHVSLYCCPPEDLKRWDGCEWKGSPDQGNCYDGHCDLNSQIAVTWAGSGGGRSCGGLDPGRLRVFCCPPPSGEAFFLPVPLENLFKNPPTGDDVKTKFDLNIDNTWGDGVEDNDSDDDPNAAAFQFHVLASSDKIQTSLDKRDGSHWELYNCNDAVSEQEQTVQMVCTDHSDKSNCGDIYKGHGAPGTILEMPRGQGCGPGKYAVAKSLELSRNQSLPRHLAKRNLGERAVVYDLTFDYDFTRVPRDFGPTHMRIDFSNQEGYWDRIVAAPSSKKLKRSLSDVKGNHRRWLEEEWRDDYHFGAVDREELRKRWFGEGVVDWLRELLNINIKVEKRHDYEEEVSAIILQEDWTCGAFKAKLDAVVTAGIQMSTSFGFTIITTLGSNMDLSQSFLHFNNEGSVEAIFTIDASMRMDWDSGVFTIVPLPIPGGTFNIPGIVKLGPRFDLNARFKAGISIEGRIEAKAQLANWEIRQTYPQQASFEPKEVDNPNRQFPKDGLAAPSFDASVTAEGYAEAHILPTLAFGIKFNDQWGIEDAEVELHGDLYGRVRAKSDIVGGDCLFGYKVEAGVKLVADAHVPSVFQWHPSPYTFGELNKRIIPEDSSKEWQCITQQNAKRQDDSLLGYNSSSRAHSLIGTGLRKRLVPYGPVITLPKAEKLCPNKGLQDPGECSEIVAVDSFYDAESSDFAYVQPESAPLARREEIIATDPANDTSLVGRGVLEARAKGKDVTICSGSRSFGFHIKKWETQAAYPIWDNGNWGDCNDYSFGIQPAKQSVRRPPRPGKAQSNERYVVEHILEANLLAEFLKESAYSDVCNDMAEAGSGWYDNGAMSPVVPNAVSRSPWQYIADGYPYSAKQETGATGGRVAYPANHEDEFVFVLESVNIAKEYAFMNLHALPGTSDMDGAVASENTVDTAIRSMKIMLMTYKYLNSAQIQSTIVAQATRVGNRMDEAEDFLRSQTRYTSQIQGLKQLWMGFVKGRTDLAAMKLRTFLTMWMPRIEKVLDGTDPTLDAQTPFRATRRAKIQALRAAVDDMGAWVSPFRFVF</sequence>
<evidence type="ECO:0000256" key="9">
    <source>
        <dbReference type="ARBA" id="ARBA00023157"/>
    </source>
</evidence>
<dbReference type="InterPro" id="IPR001579">
    <property type="entry name" value="Glyco_hydro_18_chit_AS"/>
</dbReference>
<feature type="chain" id="PRO_5042593045" description="chitinase" evidence="15">
    <location>
        <begin position="31"/>
        <end position="1785"/>
    </location>
</feature>
<name>A0AAJ0BSB6_9PEZI</name>
<dbReference type="Gene3D" id="3.30.60.10">
    <property type="entry name" value="Endochitinase-like"/>
    <property type="match status" value="1"/>
</dbReference>
<dbReference type="GO" id="GO:0006032">
    <property type="term" value="P:chitin catabolic process"/>
    <property type="evidence" value="ECO:0007669"/>
    <property type="project" value="UniProtKB-KW"/>
</dbReference>
<dbReference type="EC" id="3.2.1.14" evidence="4"/>
<dbReference type="InterPro" id="IPR001002">
    <property type="entry name" value="Chitin-bd_1"/>
</dbReference>
<dbReference type="SMART" id="SM00270">
    <property type="entry name" value="ChtBD1"/>
    <property type="match status" value="1"/>
</dbReference>
<dbReference type="RefSeq" id="XP_060278696.1">
    <property type="nucleotide sequence ID" value="XM_060425349.1"/>
</dbReference>
<feature type="domain" description="GH18" evidence="17">
    <location>
        <begin position="210"/>
        <end position="565"/>
    </location>
</feature>
<dbReference type="GeneID" id="85308536"/>
<evidence type="ECO:0000256" key="3">
    <source>
        <dbReference type="ARBA" id="ARBA00008682"/>
    </source>
</evidence>
<dbReference type="SMART" id="SM00636">
    <property type="entry name" value="Glyco_18"/>
    <property type="match status" value="1"/>
</dbReference>
<dbReference type="PROSITE" id="PS01095">
    <property type="entry name" value="GH18_1"/>
    <property type="match status" value="1"/>
</dbReference>
<dbReference type="Proteomes" id="UP001244011">
    <property type="component" value="Unassembled WGS sequence"/>
</dbReference>
<dbReference type="PROSITE" id="PS50941">
    <property type="entry name" value="CHIT_BIND_I_2"/>
    <property type="match status" value="1"/>
</dbReference>
<proteinExistence type="inferred from homology"/>
<keyword evidence="7 14" id="KW-0378">Hydrolase</keyword>
<evidence type="ECO:0000256" key="15">
    <source>
        <dbReference type="SAM" id="SignalP"/>
    </source>
</evidence>
<dbReference type="GO" id="GO:0008843">
    <property type="term" value="F:endochitinase activity"/>
    <property type="evidence" value="ECO:0007669"/>
    <property type="project" value="UniProtKB-EC"/>
</dbReference>
<protein>
    <recommendedName>
        <fullName evidence="4">chitinase</fullName>
        <ecNumber evidence="4">3.2.1.14</ecNumber>
    </recommendedName>
</protein>
<dbReference type="SUPFAM" id="SSF57016">
    <property type="entry name" value="Plant lectins/antimicrobial peptides"/>
    <property type="match status" value="1"/>
</dbReference>
<evidence type="ECO:0000313" key="18">
    <source>
        <dbReference type="EMBL" id="KAK1762483.1"/>
    </source>
</evidence>
<evidence type="ECO:0000256" key="6">
    <source>
        <dbReference type="ARBA" id="ARBA00022669"/>
    </source>
</evidence>
<dbReference type="InterPro" id="IPR036861">
    <property type="entry name" value="Endochitinase-like_sf"/>
</dbReference>
<evidence type="ECO:0000256" key="8">
    <source>
        <dbReference type="ARBA" id="ARBA00023024"/>
    </source>
</evidence>
<dbReference type="InterPro" id="IPR029070">
    <property type="entry name" value="Chitinase_insertion_sf"/>
</dbReference>
<gene>
    <name evidence="18" type="ORF">QBC33DRAFT_481228</name>
</gene>
<keyword evidence="10" id="KW-0119">Carbohydrate metabolism</keyword>
<accession>A0AAJ0BSB6</accession>
<dbReference type="Pfam" id="PF00704">
    <property type="entry name" value="Glyco_hydro_18"/>
    <property type="match status" value="1"/>
</dbReference>
<evidence type="ECO:0000256" key="10">
    <source>
        <dbReference type="ARBA" id="ARBA00023277"/>
    </source>
</evidence>
<dbReference type="Gene3D" id="3.20.20.80">
    <property type="entry name" value="Glycosidases"/>
    <property type="match status" value="1"/>
</dbReference>
<comment type="subcellular location">
    <subcellularLocation>
        <location evidence="2">Secreted</location>
    </subcellularLocation>
</comment>
<dbReference type="InterPro" id="IPR017853">
    <property type="entry name" value="GH"/>
</dbReference>
<keyword evidence="5" id="KW-0964">Secreted</keyword>
<dbReference type="GO" id="GO:0008061">
    <property type="term" value="F:chitin binding"/>
    <property type="evidence" value="ECO:0007669"/>
    <property type="project" value="UniProtKB-UniRule"/>
</dbReference>
<evidence type="ECO:0000256" key="11">
    <source>
        <dbReference type="ARBA" id="ARBA00023295"/>
    </source>
</evidence>
<dbReference type="InterPro" id="IPR011583">
    <property type="entry name" value="Chitinase_II/V-like_cat"/>
</dbReference>
<dbReference type="FunFam" id="3.10.50.10:FF:000001">
    <property type="entry name" value="Chitinase 3-like 1"/>
    <property type="match status" value="1"/>
</dbReference>
<comment type="catalytic activity">
    <reaction evidence="1">
        <text>Random endo-hydrolysis of N-acetyl-beta-D-glucosaminide (1-&gt;4)-beta-linkages in chitin and chitodextrins.</text>
        <dbReference type="EC" id="3.2.1.14"/>
    </reaction>
</comment>
<evidence type="ECO:0000256" key="12">
    <source>
        <dbReference type="ARBA" id="ARBA00023326"/>
    </source>
</evidence>
<dbReference type="CDD" id="cd00035">
    <property type="entry name" value="ChtBD1"/>
    <property type="match status" value="1"/>
</dbReference>
<dbReference type="GO" id="GO:0000272">
    <property type="term" value="P:polysaccharide catabolic process"/>
    <property type="evidence" value="ECO:0007669"/>
    <property type="project" value="UniProtKB-KW"/>
</dbReference>
<keyword evidence="12" id="KW-0624">Polysaccharide degradation</keyword>
<evidence type="ECO:0000256" key="14">
    <source>
        <dbReference type="RuleBase" id="RU000489"/>
    </source>
</evidence>
<dbReference type="EMBL" id="MU839036">
    <property type="protein sequence ID" value="KAK1762483.1"/>
    <property type="molecule type" value="Genomic_DNA"/>
</dbReference>
<keyword evidence="8" id="KW-0146">Chitin degradation</keyword>
<comment type="similarity">
    <text evidence="3">Belongs to the glycosyl hydrolase 18 family. Chitinase class V subfamily.</text>
</comment>
<organism evidence="18 19">
    <name type="scientific">Phialemonium atrogriseum</name>
    <dbReference type="NCBI Taxonomy" id="1093897"/>
    <lineage>
        <taxon>Eukaryota</taxon>
        <taxon>Fungi</taxon>
        <taxon>Dikarya</taxon>
        <taxon>Ascomycota</taxon>
        <taxon>Pezizomycotina</taxon>
        <taxon>Sordariomycetes</taxon>
        <taxon>Sordariomycetidae</taxon>
        <taxon>Cephalothecales</taxon>
        <taxon>Cephalothecaceae</taxon>
        <taxon>Phialemonium</taxon>
    </lineage>
</organism>
<dbReference type="PANTHER" id="PTHR11177">
    <property type="entry name" value="CHITINASE"/>
    <property type="match status" value="1"/>
</dbReference>
<evidence type="ECO:0000256" key="13">
    <source>
        <dbReference type="PROSITE-ProRule" id="PRU00261"/>
    </source>
</evidence>
<dbReference type="InterPro" id="IPR001223">
    <property type="entry name" value="Glyco_hydro18_cat"/>
</dbReference>
<evidence type="ECO:0000256" key="7">
    <source>
        <dbReference type="ARBA" id="ARBA00022801"/>
    </source>
</evidence>
<dbReference type="Pfam" id="PF00187">
    <property type="entry name" value="Chitin_bind_1"/>
    <property type="match status" value="1"/>
</dbReference>
<keyword evidence="11 14" id="KW-0326">Glycosidase</keyword>
<reference evidence="18" key="1">
    <citation type="submission" date="2023-06" db="EMBL/GenBank/DDBJ databases">
        <title>Genome-scale phylogeny and comparative genomics of the fungal order Sordariales.</title>
        <authorList>
            <consortium name="Lawrence Berkeley National Laboratory"/>
            <person name="Hensen N."/>
            <person name="Bonometti L."/>
            <person name="Westerberg I."/>
            <person name="Brannstrom I.O."/>
            <person name="Guillou S."/>
            <person name="Cros-Aarteil S."/>
            <person name="Calhoun S."/>
            <person name="Haridas S."/>
            <person name="Kuo A."/>
            <person name="Mondo S."/>
            <person name="Pangilinan J."/>
            <person name="Riley R."/>
            <person name="Labutti K."/>
            <person name="Andreopoulos B."/>
            <person name="Lipzen A."/>
            <person name="Chen C."/>
            <person name="Yanf M."/>
            <person name="Daum C."/>
            <person name="Ng V."/>
            <person name="Clum A."/>
            <person name="Steindorff A."/>
            <person name="Ohm R."/>
            <person name="Martin F."/>
            <person name="Silar P."/>
            <person name="Natvig D."/>
            <person name="Lalanne C."/>
            <person name="Gautier V."/>
            <person name="Ament-Velasquez S.L."/>
            <person name="Kruys A."/>
            <person name="Hutchinson M.I."/>
            <person name="Powell A.J."/>
            <person name="Barry K."/>
            <person name="Miller A.N."/>
            <person name="Grigoriev I.V."/>
            <person name="Debuchy R."/>
            <person name="Gladieux P."/>
            <person name="Thoren M.H."/>
            <person name="Johannesson H."/>
        </authorList>
    </citation>
    <scope>NUCLEOTIDE SEQUENCE</scope>
    <source>
        <strain evidence="18">8032-3</strain>
    </source>
</reference>
<dbReference type="PANTHER" id="PTHR11177:SF397">
    <property type="entry name" value="CHITINASE"/>
    <property type="match status" value="1"/>
</dbReference>
<evidence type="ECO:0000256" key="1">
    <source>
        <dbReference type="ARBA" id="ARBA00000822"/>
    </source>
</evidence>
<comment type="caution">
    <text evidence="18">The sequence shown here is derived from an EMBL/GenBank/DDBJ whole genome shotgun (WGS) entry which is preliminary data.</text>
</comment>
<feature type="disulfide bond" evidence="13">
    <location>
        <begin position="192"/>
        <end position="196"/>
    </location>
</feature>
<feature type="signal peptide" evidence="15">
    <location>
        <begin position="1"/>
        <end position="30"/>
    </location>
</feature>
<dbReference type="PROSITE" id="PS51910">
    <property type="entry name" value="GH18_2"/>
    <property type="match status" value="1"/>
</dbReference>